<gene>
    <name evidence="3" type="ORF">ACFOEE_03865</name>
</gene>
<feature type="domain" description="3-keto-alpha-glucoside-1,2-lyase/3-keto-2-hydroxy-glucal hydratase" evidence="2">
    <location>
        <begin position="35"/>
        <end position="229"/>
    </location>
</feature>
<organism evidence="3 4">
    <name type="scientific">Pseudoalteromonas fenneropenaei</name>
    <dbReference type="NCBI Taxonomy" id="1737459"/>
    <lineage>
        <taxon>Bacteria</taxon>
        <taxon>Pseudomonadati</taxon>
        <taxon>Pseudomonadota</taxon>
        <taxon>Gammaproteobacteria</taxon>
        <taxon>Alteromonadales</taxon>
        <taxon>Pseudoalteromonadaceae</taxon>
        <taxon>Pseudoalteromonas</taxon>
    </lineage>
</organism>
<accession>A0ABV7CGC2</accession>
<proteinExistence type="predicted"/>
<feature type="signal peptide" evidence="1">
    <location>
        <begin position="1"/>
        <end position="20"/>
    </location>
</feature>
<feature type="chain" id="PRO_5046123380" evidence="1">
    <location>
        <begin position="21"/>
        <end position="231"/>
    </location>
</feature>
<evidence type="ECO:0000313" key="4">
    <source>
        <dbReference type="Proteomes" id="UP001595453"/>
    </source>
</evidence>
<dbReference type="Pfam" id="PF06439">
    <property type="entry name" value="3keto-disac_hyd"/>
    <property type="match status" value="1"/>
</dbReference>
<dbReference type="Proteomes" id="UP001595453">
    <property type="component" value="Unassembled WGS sequence"/>
</dbReference>
<evidence type="ECO:0000313" key="3">
    <source>
        <dbReference type="EMBL" id="MFC3031654.1"/>
    </source>
</evidence>
<reference evidence="4" key="1">
    <citation type="journal article" date="2019" name="Int. J. Syst. Evol. Microbiol.">
        <title>The Global Catalogue of Microorganisms (GCM) 10K type strain sequencing project: providing services to taxonomists for standard genome sequencing and annotation.</title>
        <authorList>
            <consortium name="The Broad Institute Genomics Platform"/>
            <consortium name="The Broad Institute Genome Sequencing Center for Infectious Disease"/>
            <person name="Wu L."/>
            <person name="Ma J."/>
        </authorList>
    </citation>
    <scope>NUCLEOTIDE SEQUENCE [LARGE SCALE GENOMIC DNA]</scope>
    <source>
        <strain evidence="4">KCTC 42730</strain>
    </source>
</reference>
<evidence type="ECO:0000256" key="1">
    <source>
        <dbReference type="SAM" id="SignalP"/>
    </source>
</evidence>
<protein>
    <submittedName>
        <fullName evidence="3">DUF1080 domain-containing protein</fullName>
    </submittedName>
</protein>
<evidence type="ECO:0000259" key="2">
    <source>
        <dbReference type="Pfam" id="PF06439"/>
    </source>
</evidence>
<sequence length="231" mass="25422">MLKSLTFTTLVLAFSSVTNAHTADNQLSVAEQQAGWTLLFDGNDLSQWRNFKSATLSPKWQAKDGTMTMVAKGGGDILTKKQYQNFELQLDWKIAAAGNSGIFVLVDETGNAIYSHAPEIQILDNLAHPDNKIDSHLAGSIYDLFAAPSSAHKLAGEWNQVRIRLNQSHLEVWQNGVSTTSIVIGSTTWHTLVKGSKFATWQGFGEGQAGHIGLQDHGDQVWFKNIKIKEL</sequence>
<comment type="caution">
    <text evidence="3">The sequence shown here is derived from an EMBL/GenBank/DDBJ whole genome shotgun (WGS) entry which is preliminary data.</text>
</comment>
<name>A0ABV7CGC2_9GAMM</name>
<dbReference type="RefSeq" id="WP_377121110.1">
    <property type="nucleotide sequence ID" value="NZ_JBHRSD010000007.1"/>
</dbReference>
<dbReference type="EMBL" id="JBHRSD010000007">
    <property type="protein sequence ID" value="MFC3031654.1"/>
    <property type="molecule type" value="Genomic_DNA"/>
</dbReference>
<keyword evidence="1" id="KW-0732">Signal</keyword>
<keyword evidence="4" id="KW-1185">Reference proteome</keyword>
<dbReference type="InterPro" id="IPR010496">
    <property type="entry name" value="AL/BT2_dom"/>
</dbReference>
<dbReference type="Gene3D" id="2.60.120.560">
    <property type="entry name" value="Exo-inulinase, domain 1"/>
    <property type="match status" value="1"/>
</dbReference>